<protein>
    <recommendedName>
        <fullName evidence="2">ATP citrate synthase</fullName>
        <ecNumber evidence="2">2.3.3.8</ecNumber>
    </recommendedName>
</protein>
<keyword evidence="8" id="KW-0443">Lipid metabolism</keyword>
<dbReference type="RefSeq" id="XP_022091448.1">
    <property type="nucleotide sequence ID" value="XM_022235756.1"/>
</dbReference>
<keyword evidence="6" id="KW-0547">Nucleotide-binding</keyword>
<dbReference type="PANTHER" id="PTHR23118">
    <property type="entry name" value="ATP-CITRATE SYNTHASE"/>
    <property type="match status" value="1"/>
</dbReference>
<sequence length="520" mass="57017">MQHTKSSAAVGSERVVSEVSAKHLLRSRVQKRPDDAECVMVDCRTKWDELLQQNPWLKTQALRLCVGLEDVPQEQIIQDTLLKNVPNTKAQKLCSFIQSFIKCFRELHFTYLEINPLVVTDSEVYILDVAAKVDSKAAPLCKESWEQLQYAPSLCRDLLPEELHISQLAAGTPCSMNLTVLNMTGRIWSLVSGGGTSLVISEGVVRALQEGKEKLQANNISLFIRRSTLATVPNGHMPTALTDLGVPVHAFSVATPMTHLIQRALGLRDIHAGTDDANKMCPPVWRPTDSNKVVAKYDSDELFNGETRVGTSTPVTRWVSGEDKEERFLWAEGQVTIPVYSSMETALYNHPDASVVVNGAPGRIRCVLMIAGHIPDQQTRTLVQMAHNNGVMIVGPCTPLHLMQVNFIKPGSFRCNKFGNIGGPMEDLVSLRLHRPGSVGLVTRSGGLSIELLVSIARNTDGLYQGISLGGGKYTGTSFMDHLMSLEANPDVKILLLLGEFGGCEEHDVCEALRSGQLSN</sequence>
<dbReference type="OrthoDB" id="8702322at2759"/>
<keyword evidence="4" id="KW-0444">Lipid biosynthesis</keyword>
<dbReference type="GO" id="GO:0006633">
    <property type="term" value="P:fatty acid biosynthetic process"/>
    <property type="evidence" value="ECO:0007669"/>
    <property type="project" value="TreeGrafter"/>
</dbReference>
<reference evidence="13" key="1">
    <citation type="submission" date="2025-08" db="UniProtKB">
        <authorList>
            <consortium name="RefSeq"/>
        </authorList>
    </citation>
    <scope>IDENTIFICATION</scope>
</reference>
<dbReference type="EC" id="2.3.3.8" evidence="2"/>
<evidence type="ECO:0000256" key="5">
    <source>
        <dbReference type="ARBA" id="ARBA00022679"/>
    </source>
</evidence>
<keyword evidence="3" id="KW-0963">Cytoplasm</keyword>
<dbReference type="InterPro" id="IPR016102">
    <property type="entry name" value="Succinyl-CoA_synth-like"/>
</dbReference>
<dbReference type="InterPro" id="IPR002020">
    <property type="entry name" value="Citrate_synthase"/>
</dbReference>
<evidence type="ECO:0000313" key="13">
    <source>
        <dbReference type="RefSeq" id="XP_022091448.1"/>
    </source>
</evidence>
<proteinExistence type="predicted"/>
<keyword evidence="5" id="KW-0808">Transferase</keyword>
<dbReference type="GO" id="GO:0005829">
    <property type="term" value="C:cytosol"/>
    <property type="evidence" value="ECO:0007669"/>
    <property type="project" value="TreeGrafter"/>
</dbReference>
<dbReference type="GO" id="GO:0005524">
    <property type="term" value="F:ATP binding"/>
    <property type="evidence" value="ECO:0007669"/>
    <property type="project" value="UniProtKB-KW"/>
</dbReference>
<dbReference type="Pfam" id="PF00549">
    <property type="entry name" value="Ligase_CoA"/>
    <property type="match status" value="1"/>
</dbReference>
<dbReference type="GeneID" id="110979716"/>
<evidence type="ECO:0000256" key="1">
    <source>
        <dbReference type="ARBA" id="ARBA00004496"/>
    </source>
</evidence>
<keyword evidence="7" id="KW-0067">ATP-binding</keyword>
<evidence type="ECO:0000256" key="4">
    <source>
        <dbReference type="ARBA" id="ARBA00022516"/>
    </source>
</evidence>
<evidence type="ECO:0000259" key="11">
    <source>
        <dbReference type="Pfam" id="PF24948"/>
    </source>
</evidence>
<dbReference type="OMA" id="RIRCVLM"/>
<dbReference type="AlphaFoldDB" id="A0A8B7YDW6"/>
<evidence type="ECO:0000256" key="3">
    <source>
        <dbReference type="ARBA" id="ARBA00022490"/>
    </source>
</evidence>
<dbReference type="SUPFAM" id="SSF52210">
    <property type="entry name" value="Succinyl-CoA synthetase domains"/>
    <property type="match status" value="1"/>
</dbReference>
<dbReference type="SUPFAM" id="SSF56059">
    <property type="entry name" value="Glutathione synthetase ATP-binding domain-like"/>
    <property type="match status" value="1"/>
</dbReference>
<dbReference type="InterPro" id="IPR005811">
    <property type="entry name" value="SUCC_ACL_C"/>
</dbReference>
<feature type="domain" description="ATP-citrate synthase/succinyl-CoA ligase C-terminal" evidence="9">
    <location>
        <begin position="443"/>
        <end position="511"/>
    </location>
</feature>
<evidence type="ECO:0000256" key="8">
    <source>
        <dbReference type="ARBA" id="ARBA00023098"/>
    </source>
</evidence>
<evidence type="ECO:0000259" key="9">
    <source>
        <dbReference type="Pfam" id="PF00549"/>
    </source>
</evidence>
<dbReference type="PANTHER" id="PTHR23118:SF42">
    <property type="entry name" value="ATP-CITRATE SYNTHASE"/>
    <property type="match status" value="1"/>
</dbReference>
<keyword evidence="12" id="KW-1185">Reference proteome</keyword>
<dbReference type="KEGG" id="aplc:110979716"/>
<evidence type="ECO:0000313" key="12">
    <source>
        <dbReference type="Proteomes" id="UP000694845"/>
    </source>
</evidence>
<dbReference type="Proteomes" id="UP000694845">
    <property type="component" value="Unplaced"/>
</dbReference>
<evidence type="ECO:0000256" key="2">
    <source>
        <dbReference type="ARBA" id="ARBA00012639"/>
    </source>
</evidence>
<dbReference type="Gene3D" id="3.30.470.110">
    <property type="match status" value="1"/>
</dbReference>
<dbReference type="Gene3D" id="3.40.50.261">
    <property type="entry name" value="Succinyl-CoA synthetase domains"/>
    <property type="match status" value="3"/>
</dbReference>
<dbReference type="InterPro" id="IPR032263">
    <property type="entry name" value="Citrate-bd"/>
</dbReference>
<evidence type="ECO:0000259" key="10">
    <source>
        <dbReference type="Pfam" id="PF16114"/>
    </source>
</evidence>
<comment type="subcellular location">
    <subcellularLocation>
        <location evidence="1">Cytoplasm</location>
    </subcellularLocation>
</comment>
<dbReference type="GO" id="GO:0003878">
    <property type="term" value="F:ATP citrate synthase activity"/>
    <property type="evidence" value="ECO:0007669"/>
    <property type="project" value="UniProtKB-EC"/>
</dbReference>
<dbReference type="Pfam" id="PF16114">
    <property type="entry name" value="Citrate_bind"/>
    <property type="match status" value="1"/>
</dbReference>
<dbReference type="Pfam" id="PF24948">
    <property type="entry name" value="Citrate_synth_N"/>
    <property type="match status" value="1"/>
</dbReference>
<feature type="domain" description="ATP-citrate synthase citrate-binding" evidence="10">
    <location>
        <begin position="156"/>
        <end position="204"/>
    </location>
</feature>
<dbReference type="InterPro" id="IPR056749">
    <property type="entry name" value="Citrate_synth_N"/>
</dbReference>
<accession>A0A8B7YDW6</accession>
<name>A0A8B7YDW6_ACAPL</name>
<gene>
    <name evidence="13" type="primary">LOC110979716</name>
</gene>
<organism evidence="12 13">
    <name type="scientific">Acanthaster planci</name>
    <name type="common">Crown-of-thorns starfish</name>
    <dbReference type="NCBI Taxonomy" id="133434"/>
    <lineage>
        <taxon>Eukaryota</taxon>
        <taxon>Metazoa</taxon>
        <taxon>Echinodermata</taxon>
        <taxon>Eleutherozoa</taxon>
        <taxon>Asterozoa</taxon>
        <taxon>Asteroidea</taxon>
        <taxon>Valvatacea</taxon>
        <taxon>Valvatida</taxon>
        <taxon>Acanthasteridae</taxon>
        <taxon>Acanthaster</taxon>
    </lineage>
</organism>
<evidence type="ECO:0000256" key="6">
    <source>
        <dbReference type="ARBA" id="ARBA00022741"/>
    </source>
</evidence>
<evidence type="ECO:0000256" key="7">
    <source>
        <dbReference type="ARBA" id="ARBA00022840"/>
    </source>
</evidence>
<feature type="domain" description="ATP-citrate synthase ATP-grasp" evidence="11">
    <location>
        <begin position="60"/>
        <end position="145"/>
    </location>
</feature>
<dbReference type="Gene3D" id="3.40.50.720">
    <property type="entry name" value="NAD(P)-binding Rossmann-like Domain"/>
    <property type="match status" value="1"/>
</dbReference>
<dbReference type="GO" id="GO:0006085">
    <property type="term" value="P:acetyl-CoA biosynthetic process"/>
    <property type="evidence" value="ECO:0007669"/>
    <property type="project" value="TreeGrafter"/>
</dbReference>